<dbReference type="SUPFAM" id="SSF52210">
    <property type="entry name" value="Succinyl-CoA synthetase domains"/>
    <property type="match status" value="2"/>
</dbReference>
<dbReference type="Proteomes" id="UP001233673">
    <property type="component" value="Unassembled WGS sequence"/>
</dbReference>
<dbReference type="Pfam" id="PF13607">
    <property type="entry name" value="Succ_CoA_lig"/>
    <property type="match status" value="1"/>
</dbReference>
<gene>
    <name evidence="6" type="ORF">QOZ88_13290</name>
</gene>
<dbReference type="Gene3D" id="3.30.1490.20">
    <property type="entry name" value="ATP-grasp fold, A domain"/>
    <property type="match status" value="1"/>
</dbReference>
<dbReference type="Gene3D" id="3.40.50.720">
    <property type="entry name" value="NAD(P)-binding Rossmann-like Domain"/>
    <property type="match status" value="1"/>
</dbReference>
<dbReference type="Gene3D" id="3.30.470.20">
    <property type="entry name" value="ATP-grasp fold, B domain"/>
    <property type="match status" value="1"/>
</dbReference>
<evidence type="ECO:0000259" key="5">
    <source>
        <dbReference type="SMART" id="SM00881"/>
    </source>
</evidence>
<proteinExistence type="predicted"/>
<dbReference type="InterPro" id="IPR003781">
    <property type="entry name" value="CoA-bd"/>
</dbReference>
<comment type="caution">
    <text evidence="6">The sequence shown here is derived from an EMBL/GenBank/DDBJ whole genome shotgun (WGS) entry which is preliminary data.</text>
</comment>
<name>A0ABT9IDE7_9ACTN</name>
<dbReference type="RefSeq" id="WP_306000236.1">
    <property type="nucleotide sequence ID" value="NZ_JASNFN010000014.1"/>
</dbReference>
<dbReference type="InterPro" id="IPR013815">
    <property type="entry name" value="ATP_grasp_subdomain_1"/>
</dbReference>
<dbReference type="PANTHER" id="PTHR43334:SF1">
    <property type="entry name" value="3-HYDROXYPROPIONATE--COA LIGASE [ADP-FORMING]"/>
    <property type="match status" value="1"/>
</dbReference>
<evidence type="ECO:0000256" key="1">
    <source>
        <dbReference type="ARBA" id="ARBA00022598"/>
    </source>
</evidence>
<dbReference type="SUPFAM" id="SSF51735">
    <property type="entry name" value="NAD(P)-binding Rossmann-fold domains"/>
    <property type="match status" value="1"/>
</dbReference>
<dbReference type="GO" id="GO:0016874">
    <property type="term" value="F:ligase activity"/>
    <property type="evidence" value="ECO:0007669"/>
    <property type="project" value="UniProtKB-KW"/>
</dbReference>
<dbReference type="InterPro" id="IPR016102">
    <property type="entry name" value="Succinyl-CoA_synth-like"/>
</dbReference>
<dbReference type="InterPro" id="IPR032875">
    <property type="entry name" value="Succ_CoA_lig_flav_dom"/>
</dbReference>
<dbReference type="SUPFAM" id="SSF56059">
    <property type="entry name" value="Glutathione synthetase ATP-binding domain-like"/>
    <property type="match status" value="1"/>
</dbReference>
<evidence type="ECO:0000313" key="7">
    <source>
        <dbReference type="Proteomes" id="UP001233673"/>
    </source>
</evidence>
<dbReference type="InterPro" id="IPR036291">
    <property type="entry name" value="NAD(P)-bd_dom_sf"/>
</dbReference>
<evidence type="ECO:0000256" key="4">
    <source>
        <dbReference type="SAM" id="MobiDB-lite"/>
    </source>
</evidence>
<feature type="domain" description="CoA-binding" evidence="5">
    <location>
        <begin position="6"/>
        <end position="100"/>
    </location>
</feature>
<evidence type="ECO:0000313" key="6">
    <source>
        <dbReference type="EMBL" id="MDP5183614.1"/>
    </source>
</evidence>
<sequence>MSSDVRYRPRSLAVVGASPSSFVGRVALENCRSLGFAGRVVAVTPKYAEVADVPAVPSLADLDEPVDAALVQVRADRVLGVVEQGLAAGVRTFVIPGAGTTDSGDVARELVQELRRLRDEHGLSVFGPNCMGVLDLVTGAAPYIGTVGRELRRGTVGLAAQSGAVVEAFVNAGARVPLSTAISSGSEAVLGLPDHLRFFAADPETTAVLAFVEAVDDAGDLLAACRALADAGKTVAACVVGRSATAQEGVRAHSGRLAGAARTTAAALAQAGAVLAHDLDELIALGEVLGTRRHVRGRRTHLVTNSGGEANLLADLADDVGLELPGLGVSAHARLTERWPLFTPRNPMDPWGADDHEVIYPEALRALADEGGDLLVVGIDQQRTAGAYEQELGLFLARTLRDAVAGSDTVPVLLSPAAQDPPDELAAFCAAADIPLLRGARPSLAALAALAGRAEHPPAAAPTPPRAAQTPPSAPMASELPRTEDEVLAALAAHGLDVPRTRRVTTAGAASAAFAELGAPVVLKGVAEGLLHKTEVGLVRVGLSTPQETQVEAAGMLARAAEQGVTLDLLVAELVRGDLEVLVGFHRDPAFGPTVLLGLGGVWAEFLDVVDVHVGDLDECTAHAFLDRSRIGRMVRDARGGALDRDGVVRALCAVSRLGASYPEISAIDVNPVIVSRTRAVAVDAALTLAPMGGPST</sequence>
<dbReference type="Pfam" id="PF13549">
    <property type="entry name" value="ATP-grasp_5"/>
    <property type="match status" value="1"/>
</dbReference>
<dbReference type="SMART" id="SM00881">
    <property type="entry name" value="CoA_binding"/>
    <property type="match status" value="1"/>
</dbReference>
<accession>A0ABT9IDE7</accession>
<organism evidence="6 7">
    <name type="scientific">Blastococcus carthaginiensis</name>
    <dbReference type="NCBI Taxonomy" id="3050034"/>
    <lineage>
        <taxon>Bacteria</taxon>
        <taxon>Bacillati</taxon>
        <taxon>Actinomycetota</taxon>
        <taxon>Actinomycetes</taxon>
        <taxon>Geodermatophilales</taxon>
        <taxon>Geodermatophilaceae</taxon>
        <taxon>Blastococcus</taxon>
    </lineage>
</organism>
<feature type="region of interest" description="Disordered" evidence="4">
    <location>
        <begin position="455"/>
        <end position="480"/>
    </location>
</feature>
<reference evidence="7" key="1">
    <citation type="submission" date="2023-05" db="EMBL/GenBank/DDBJ databases">
        <title>Draft genome of Pseudofrankia sp. BMG5.37.</title>
        <authorList>
            <person name="Gtari M."/>
            <person name="Ghodhbane F."/>
            <person name="Sbissi I."/>
        </authorList>
    </citation>
    <scope>NUCLEOTIDE SEQUENCE [LARGE SCALE GENOMIC DNA]</scope>
    <source>
        <strain evidence="7">BMG 814</strain>
    </source>
</reference>
<dbReference type="Pfam" id="PF13380">
    <property type="entry name" value="CoA_binding_2"/>
    <property type="match status" value="1"/>
</dbReference>
<dbReference type="InterPro" id="IPR051538">
    <property type="entry name" value="Acyl-CoA_Synth/Transferase"/>
</dbReference>
<keyword evidence="1 6" id="KW-0436">Ligase</keyword>
<dbReference type="Gene3D" id="3.40.50.261">
    <property type="entry name" value="Succinyl-CoA synthetase domains"/>
    <property type="match status" value="2"/>
</dbReference>
<keyword evidence="2" id="KW-0547">Nucleotide-binding</keyword>
<dbReference type="PANTHER" id="PTHR43334">
    <property type="entry name" value="ACETATE--COA LIGASE [ADP-FORMING]"/>
    <property type="match status" value="1"/>
</dbReference>
<evidence type="ECO:0000256" key="3">
    <source>
        <dbReference type="ARBA" id="ARBA00022840"/>
    </source>
</evidence>
<keyword evidence="3" id="KW-0067">ATP-binding</keyword>
<protein>
    <submittedName>
        <fullName evidence="6">Acetate--CoA ligase family protein</fullName>
    </submittedName>
</protein>
<keyword evidence="7" id="KW-1185">Reference proteome</keyword>
<evidence type="ECO:0000256" key="2">
    <source>
        <dbReference type="ARBA" id="ARBA00022741"/>
    </source>
</evidence>
<dbReference type="EMBL" id="JASNFN010000014">
    <property type="protein sequence ID" value="MDP5183614.1"/>
    <property type="molecule type" value="Genomic_DNA"/>
</dbReference>